<name>A0A1X7AQP6_9GAMM</name>
<proteinExistence type="predicted"/>
<sequence length="146" mass="15716">MISVVHLPKSAIPSELTGAFGSKPLSFARLRMLERVFLSSVEGSMPCSKANSSHLNTLLLDLAAAYLAELFCNMSIFWVLNVSSLGCLSSLICSGFFELLGGSLSAWHPNPIISIFSCLAAEPFFNVCDAARTDSRVSFSFDGDPE</sequence>
<dbReference type="AlphaFoldDB" id="A0A1X7AQP6"/>
<accession>A0A1X7AQP6</accession>
<protein>
    <submittedName>
        <fullName evidence="1">Uncharacterized protein</fullName>
    </submittedName>
</protein>
<keyword evidence="2" id="KW-1185">Reference proteome</keyword>
<evidence type="ECO:0000313" key="2">
    <source>
        <dbReference type="Proteomes" id="UP000196573"/>
    </source>
</evidence>
<gene>
    <name evidence="1" type="ORF">EHSB41UT_04451</name>
</gene>
<dbReference type="EMBL" id="FWPT01000014">
    <property type="protein sequence ID" value="SMA50634.1"/>
    <property type="molecule type" value="Genomic_DNA"/>
</dbReference>
<reference evidence="1 2" key="1">
    <citation type="submission" date="2017-03" db="EMBL/GenBank/DDBJ databases">
        <authorList>
            <person name="Afonso C.L."/>
            <person name="Miller P.J."/>
            <person name="Scott M.A."/>
            <person name="Spackman E."/>
            <person name="Goraichik I."/>
            <person name="Dimitrov K.M."/>
            <person name="Suarez D.L."/>
            <person name="Swayne D.E."/>
        </authorList>
    </citation>
    <scope>NUCLEOTIDE SEQUENCE [LARGE SCALE GENOMIC DNA]</scope>
    <source>
        <strain evidence="1">SB41UT1</strain>
    </source>
</reference>
<evidence type="ECO:0000313" key="1">
    <source>
        <dbReference type="EMBL" id="SMA50634.1"/>
    </source>
</evidence>
<organism evidence="1 2">
    <name type="scientific">Parendozoicomonas haliclonae</name>
    <dbReference type="NCBI Taxonomy" id="1960125"/>
    <lineage>
        <taxon>Bacteria</taxon>
        <taxon>Pseudomonadati</taxon>
        <taxon>Pseudomonadota</taxon>
        <taxon>Gammaproteobacteria</taxon>
        <taxon>Oceanospirillales</taxon>
        <taxon>Endozoicomonadaceae</taxon>
        <taxon>Parendozoicomonas</taxon>
    </lineage>
</organism>
<dbReference type="Proteomes" id="UP000196573">
    <property type="component" value="Unassembled WGS sequence"/>
</dbReference>